<dbReference type="GeneID" id="62165596"/>
<dbReference type="OrthoDB" id="4358152at2759"/>
<reference evidence="1" key="2">
    <citation type="submission" date="2020-11" db="EMBL/GenBank/DDBJ databases">
        <title>Whole genome sequencing of Colletotrichum sp.</title>
        <authorList>
            <person name="Li H."/>
        </authorList>
    </citation>
    <scope>NUCLEOTIDE SEQUENCE</scope>
    <source>
        <strain evidence="1">CkLH20</strain>
    </source>
</reference>
<proteinExistence type="predicted"/>
<keyword evidence="2" id="KW-1185">Reference proteome</keyword>
<name>A0A9P6HXF5_9PEZI</name>
<dbReference type="Proteomes" id="UP000781932">
    <property type="component" value="Unassembled WGS sequence"/>
</dbReference>
<dbReference type="EMBL" id="JAATWM020000036">
    <property type="protein sequence ID" value="KAF9872628.1"/>
    <property type="molecule type" value="Genomic_DNA"/>
</dbReference>
<evidence type="ECO:0008006" key="3">
    <source>
        <dbReference type="Google" id="ProtNLM"/>
    </source>
</evidence>
<dbReference type="AlphaFoldDB" id="A0A9P6HXF5"/>
<sequence length="395" mass="44520">MAVTLASLDSLPTEILTEILSYISDLRTLYHLITASPAAARVFNSPTIGPEILELVLTSSTAPQVFGLVRLVAVVRTSTADNPPAASLDAFVKRANHHTQASGRGRFHSTAPPLTHTYRGQKPGAVRSILQTARRIAFLTPPCLAYYREQWLRASPAHSDDDMRGWVYKTWRGRYAGRPYEPQDVGPPVWIEEQRAARGFWRLQLLYELRRAASENRLGWASPRCVSWETLYGPLRYEKEEFLTVSDFVDHIRAPGGAGTPWILPNPSATSWPDPAPPLAVDDESGRTRGFLMSQNPVGWVYANIRLRHFPPSPIRGVPLHPFRRLGLFVWEYDKLVRMELMSPTGYPFSAKGEPHKMYTWRSLVGEDVLAEVEDSLETGNLRREMHRRGSVQPS</sequence>
<accession>A0A9P6HXF5</accession>
<organism evidence="1 2">
    <name type="scientific">Colletotrichum karsti</name>
    <dbReference type="NCBI Taxonomy" id="1095194"/>
    <lineage>
        <taxon>Eukaryota</taxon>
        <taxon>Fungi</taxon>
        <taxon>Dikarya</taxon>
        <taxon>Ascomycota</taxon>
        <taxon>Pezizomycotina</taxon>
        <taxon>Sordariomycetes</taxon>
        <taxon>Hypocreomycetidae</taxon>
        <taxon>Glomerellales</taxon>
        <taxon>Glomerellaceae</taxon>
        <taxon>Colletotrichum</taxon>
        <taxon>Colletotrichum boninense species complex</taxon>
    </lineage>
</organism>
<dbReference type="RefSeq" id="XP_038742089.1">
    <property type="nucleotide sequence ID" value="XM_038892522.1"/>
</dbReference>
<evidence type="ECO:0000313" key="2">
    <source>
        <dbReference type="Proteomes" id="UP000781932"/>
    </source>
</evidence>
<evidence type="ECO:0000313" key="1">
    <source>
        <dbReference type="EMBL" id="KAF9872628.1"/>
    </source>
</evidence>
<reference evidence="1" key="1">
    <citation type="submission" date="2020-03" db="EMBL/GenBank/DDBJ databases">
        <authorList>
            <person name="He L."/>
        </authorList>
    </citation>
    <scope>NUCLEOTIDE SEQUENCE</scope>
    <source>
        <strain evidence="1">CkLH20</strain>
    </source>
</reference>
<comment type="caution">
    <text evidence="1">The sequence shown here is derived from an EMBL/GenBank/DDBJ whole genome shotgun (WGS) entry which is preliminary data.</text>
</comment>
<protein>
    <recommendedName>
        <fullName evidence="3">F-box domain-containing protein</fullName>
    </recommendedName>
</protein>
<gene>
    <name evidence="1" type="ORF">CkaCkLH20_09807</name>
</gene>